<evidence type="ECO:0000256" key="1">
    <source>
        <dbReference type="SAM" id="MobiDB-lite"/>
    </source>
</evidence>
<protein>
    <submittedName>
        <fullName evidence="2">Uncharacterized protein</fullName>
    </submittedName>
</protein>
<evidence type="ECO:0000313" key="3">
    <source>
        <dbReference type="Proteomes" id="UP000601435"/>
    </source>
</evidence>
<organism evidence="2 3">
    <name type="scientific">Symbiodinium necroappetens</name>
    <dbReference type="NCBI Taxonomy" id="1628268"/>
    <lineage>
        <taxon>Eukaryota</taxon>
        <taxon>Sar</taxon>
        <taxon>Alveolata</taxon>
        <taxon>Dinophyceae</taxon>
        <taxon>Suessiales</taxon>
        <taxon>Symbiodiniaceae</taxon>
        <taxon>Symbiodinium</taxon>
    </lineage>
</organism>
<accession>A0A813CIU1</accession>
<dbReference type="AlphaFoldDB" id="A0A813CIU1"/>
<gene>
    <name evidence="2" type="ORF">SNEC2469_LOCUS34888</name>
</gene>
<sequence>MLSSDEFGGSKVTLSTLMHLLRFISQKGLRSAFGRESEAFYAESCTEADLAGYRDLFRKLRSSEKPADAETSGSSSKFRGKSESGLTVPLLTQPASHNGKRRIRKCNTGLQEEYPVVVQKIRSALAVPSSVQQVSGAVVMKFLRRLGHRCGGGDQLSPQQQAELWKKVEELSASLRERFRGLGRLKPDCFARM</sequence>
<name>A0A813CIU1_9DINO</name>
<dbReference type="EMBL" id="CAJNJA010098363">
    <property type="protein sequence ID" value="CAE7943012.1"/>
    <property type="molecule type" value="Genomic_DNA"/>
</dbReference>
<proteinExistence type="predicted"/>
<keyword evidence="3" id="KW-1185">Reference proteome</keyword>
<reference evidence="2" key="1">
    <citation type="submission" date="2021-02" db="EMBL/GenBank/DDBJ databases">
        <authorList>
            <person name="Dougan E. K."/>
            <person name="Rhodes N."/>
            <person name="Thang M."/>
            <person name="Chan C."/>
        </authorList>
    </citation>
    <scope>NUCLEOTIDE SEQUENCE</scope>
</reference>
<comment type="caution">
    <text evidence="2">The sequence shown here is derived from an EMBL/GenBank/DDBJ whole genome shotgun (WGS) entry which is preliminary data.</text>
</comment>
<feature type="region of interest" description="Disordered" evidence="1">
    <location>
        <begin position="64"/>
        <end position="83"/>
    </location>
</feature>
<evidence type="ECO:0000313" key="2">
    <source>
        <dbReference type="EMBL" id="CAE7943012.1"/>
    </source>
</evidence>
<dbReference type="Proteomes" id="UP000601435">
    <property type="component" value="Unassembled WGS sequence"/>
</dbReference>